<keyword evidence="10" id="KW-0732">Signal</keyword>
<sequence length="949" mass="104269">MKFKHTPVAVALFAALSTPYALAADVVDESAEQGVERIVVTGSRIARINTQTASPVVSIDASAIKGTGVLNINDLLTQLPQFAMGYDGSQGNSSFGNAGLSAVNLRNLGTSRTLVLVNGRRVVQSTFDDGRMVTDTGYIPVDLLERVDILTGGAAATYGADAVAGVVNFVMKKEYEGTRVSGQYGQSDIGDGEQTSFTITTGVNFNQDKGNVVFSIDYYNEGEASLMDRPGSGAQTSWLNNPLNTGDDDGIPAKIVGTNLAWPDYNVHGEMLGIWNDDIDGRDYYNVTGDEAIYMYNSDDWRSPFYLQQGDNAQGWNINRYNKVNSPYERSNFYTLFNYELSDDLQFTADLRYTKVTSQNQISPQYNYWVSGNDSDFDQSLVRPAHVQALLAEDDGWFNTSIGLNELGPRTSDVERELFAFSSSLAGEFSNDWVWDVYVSAGQTKHDTLLSNYTNEDRFSDGHKAITNDDGERCGVDVFDCPGSHPALPMSQEALDYISLDAFGSQITSEQYALAATTSGDILELPYGALMFAAGIDVRRESLDMKVDESWQSGIAGTKKQPWYAAKTTQEVFLEVEAPVLSDVFLVDELLLSAAGRISDYTYAGKHNTWKLGVNWSIIDGLAMRSTYALTTRAPQLSEQFSAVRTAFSSGKVDPCDSIQIQNSSAENKDQIIANCQAWGIADPANFDSATKLAAGVNATTTGNIELQPETAKTLTVGIVYTPSFIDNLSMTVDYYDIDLEDAMGSAGIQSTLDKCAKEDDVNNSIYCPLVTRGADGNISNVLNTTVNQAFVNVTGVDFELSYLQSLAEFGEVDFAFNATKLLDSTYQNSAESSVNSDKGIGYRNVELKTRFVMTYNYEALTVNWTTNYAEGYQLDEDGTYELYDEPFAPHSIMHDIRFGYDVTENGSVYLGVNNVFDKNYFDHPSTSYGRAQYDSMGRYFYGGFSYEF</sequence>
<evidence type="ECO:0000256" key="6">
    <source>
        <dbReference type="ARBA" id="ARBA00023136"/>
    </source>
</evidence>
<evidence type="ECO:0000256" key="8">
    <source>
        <dbReference type="PROSITE-ProRule" id="PRU01360"/>
    </source>
</evidence>
<dbReference type="Pfam" id="PF00593">
    <property type="entry name" value="TonB_dep_Rec_b-barrel"/>
    <property type="match status" value="1"/>
</dbReference>
<keyword evidence="7 8" id="KW-0998">Cell outer membrane</keyword>
<dbReference type="SUPFAM" id="SSF56935">
    <property type="entry name" value="Porins"/>
    <property type="match status" value="1"/>
</dbReference>
<dbReference type="OrthoDB" id="176248at2"/>
<evidence type="ECO:0000256" key="5">
    <source>
        <dbReference type="ARBA" id="ARBA00023077"/>
    </source>
</evidence>
<dbReference type="PATRIC" id="fig|28229.3.peg.4758"/>
<evidence type="ECO:0000313" key="14">
    <source>
        <dbReference type="Proteomes" id="UP000029868"/>
    </source>
</evidence>
<dbReference type="Gene3D" id="2.40.170.20">
    <property type="entry name" value="TonB-dependent receptor, beta-barrel domain"/>
    <property type="match status" value="1"/>
</dbReference>
<evidence type="ECO:0000256" key="4">
    <source>
        <dbReference type="ARBA" id="ARBA00022692"/>
    </source>
</evidence>
<comment type="caution">
    <text evidence="13">The sequence shown here is derived from an EMBL/GenBank/DDBJ whole genome shotgun (WGS) entry which is preliminary data.</text>
</comment>
<dbReference type="InterPro" id="IPR000531">
    <property type="entry name" value="Beta-barrel_TonB"/>
</dbReference>
<comment type="subcellular location">
    <subcellularLocation>
        <location evidence="1 8">Cell outer membrane</location>
        <topology evidence="1 8">Multi-pass membrane protein</topology>
    </subcellularLocation>
</comment>
<organism evidence="13 14">
    <name type="scientific">Colwellia psychrerythraea</name>
    <name type="common">Vibrio psychroerythus</name>
    <dbReference type="NCBI Taxonomy" id="28229"/>
    <lineage>
        <taxon>Bacteria</taxon>
        <taxon>Pseudomonadati</taxon>
        <taxon>Pseudomonadota</taxon>
        <taxon>Gammaproteobacteria</taxon>
        <taxon>Alteromonadales</taxon>
        <taxon>Colwelliaceae</taxon>
        <taxon>Colwellia</taxon>
    </lineage>
</organism>
<comment type="similarity">
    <text evidence="8 9">Belongs to the TonB-dependent receptor family.</text>
</comment>
<evidence type="ECO:0000256" key="3">
    <source>
        <dbReference type="ARBA" id="ARBA00022452"/>
    </source>
</evidence>
<dbReference type="EMBL" id="JQEC01000075">
    <property type="protein sequence ID" value="KGJ86537.1"/>
    <property type="molecule type" value="Genomic_DNA"/>
</dbReference>
<dbReference type="PROSITE" id="PS52016">
    <property type="entry name" value="TONB_DEPENDENT_REC_3"/>
    <property type="match status" value="1"/>
</dbReference>
<evidence type="ECO:0000313" key="13">
    <source>
        <dbReference type="EMBL" id="KGJ86537.1"/>
    </source>
</evidence>
<dbReference type="PANTHER" id="PTHR47234">
    <property type="match status" value="1"/>
</dbReference>
<feature type="chain" id="PRO_5001948657" evidence="10">
    <location>
        <begin position="24"/>
        <end position="949"/>
    </location>
</feature>
<keyword evidence="2 8" id="KW-0813">Transport</keyword>
<evidence type="ECO:0000256" key="2">
    <source>
        <dbReference type="ARBA" id="ARBA00022448"/>
    </source>
</evidence>
<proteinExistence type="inferred from homology"/>
<evidence type="ECO:0000259" key="11">
    <source>
        <dbReference type="Pfam" id="PF00593"/>
    </source>
</evidence>
<keyword evidence="5 9" id="KW-0798">TonB box</keyword>
<keyword evidence="13" id="KW-0675">Receptor</keyword>
<dbReference type="Pfam" id="PF07715">
    <property type="entry name" value="Plug"/>
    <property type="match status" value="1"/>
</dbReference>
<protein>
    <submittedName>
        <fullName evidence="13">TonB-dependent receptor</fullName>
    </submittedName>
</protein>
<dbReference type="Gene3D" id="2.170.130.10">
    <property type="entry name" value="TonB-dependent receptor, plug domain"/>
    <property type="match status" value="1"/>
</dbReference>
<keyword evidence="6 8" id="KW-0472">Membrane</keyword>
<feature type="domain" description="TonB-dependent receptor-like beta-barrel" evidence="11">
    <location>
        <begin position="366"/>
        <end position="916"/>
    </location>
</feature>
<dbReference type="RefSeq" id="WP_033084651.1">
    <property type="nucleotide sequence ID" value="NZ_JQEC01000075.1"/>
</dbReference>
<name>A0A099K8Z8_COLPS</name>
<dbReference type="InterPro" id="IPR037066">
    <property type="entry name" value="Plug_dom_sf"/>
</dbReference>
<dbReference type="InterPro" id="IPR036942">
    <property type="entry name" value="Beta-barrel_TonB_sf"/>
</dbReference>
<dbReference type="AlphaFoldDB" id="A0A099K8Z8"/>
<dbReference type="PANTHER" id="PTHR47234:SF2">
    <property type="entry name" value="TONB-DEPENDENT RECEPTOR"/>
    <property type="match status" value="1"/>
</dbReference>
<feature type="signal peptide" evidence="10">
    <location>
        <begin position="1"/>
        <end position="23"/>
    </location>
</feature>
<evidence type="ECO:0000256" key="9">
    <source>
        <dbReference type="RuleBase" id="RU003357"/>
    </source>
</evidence>
<keyword evidence="3 8" id="KW-1134">Transmembrane beta strand</keyword>
<feature type="domain" description="TonB-dependent receptor plug" evidence="12">
    <location>
        <begin position="51"/>
        <end position="166"/>
    </location>
</feature>
<dbReference type="InterPro" id="IPR039426">
    <property type="entry name" value="TonB-dep_rcpt-like"/>
</dbReference>
<keyword evidence="4 8" id="KW-0812">Transmembrane</keyword>
<reference evidence="13 14" key="1">
    <citation type="submission" date="2014-08" db="EMBL/GenBank/DDBJ databases">
        <title>Genomic and Phenotypic Diversity of Colwellia psychrerythraea strains from Disparate Marine Basins.</title>
        <authorList>
            <person name="Techtmann S.M."/>
            <person name="Stelling S.C."/>
            <person name="Utturkar S.M."/>
            <person name="Alshibli N."/>
            <person name="Harris A."/>
            <person name="Brown S.D."/>
            <person name="Hazen T.C."/>
        </authorList>
    </citation>
    <scope>NUCLEOTIDE SEQUENCE [LARGE SCALE GENOMIC DNA]</scope>
    <source>
        <strain evidence="13 14">GAB14E</strain>
    </source>
</reference>
<evidence type="ECO:0000256" key="10">
    <source>
        <dbReference type="SAM" id="SignalP"/>
    </source>
</evidence>
<dbReference type="GO" id="GO:0009279">
    <property type="term" value="C:cell outer membrane"/>
    <property type="evidence" value="ECO:0007669"/>
    <property type="project" value="UniProtKB-SubCell"/>
</dbReference>
<evidence type="ECO:0000259" key="12">
    <source>
        <dbReference type="Pfam" id="PF07715"/>
    </source>
</evidence>
<evidence type="ECO:0000256" key="1">
    <source>
        <dbReference type="ARBA" id="ARBA00004571"/>
    </source>
</evidence>
<dbReference type="Proteomes" id="UP000029868">
    <property type="component" value="Unassembled WGS sequence"/>
</dbReference>
<accession>A0A099K8Z8</accession>
<dbReference type="InterPro" id="IPR012910">
    <property type="entry name" value="Plug_dom"/>
</dbReference>
<evidence type="ECO:0000256" key="7">
    <source>
        <dbReference type="ARBA" id="ARBA00023237"/>
    </source>
</evidence>
<gene>
    <name evidence="13" type="ORF">GAB14E_0810</name>
</gene>